<dbReference type="EMBL" id="JAACXV010014261">
    <property type="protein sequence ID" value="KAF7269112.1"/>
    <property type="molecule type" value="Genomic_DNA"/>
</dbReference>
<name>A0A834I8F8_RHYFE</name>
<protein>
    <submittedName>
        <fullName evidence="2">Uncharacterized protein</fullName>
    </submittedName>
</protein>
<organism evidence="2 3">
    <name type="scientific">Rhynchophorus ferrugineus</name>
    <name type="common">Red palm weevil</name>
    <name type="synonym">Curculio ferrugineus</name>
    <dbReference type="NCBI Taxonomy" id="354439"/>
    <lineage>
        <taxon>Eukaryota</taxon>
        <taxon>Metazoa</taxon>
        <taxon>Ecdysozoa</taxon>
        <taxon>Arthropoda</taxon>
        <taxon>Hexapoda</taxon>
        <taxon>Insecta</taxon>
        <taxon>Pterygota</taxon>
        <taxon>Neoptera</taxon>
        <taxon>Endopterygota</taxon>
        <taxon>Coleoptera</taxon>
        <taxon>Polyphaga</taxon>
        <taxon>Cucujiformia</taxon>
        <taxon>Curculionidae</taxon>
        <taxon>Dryophthorinae</taxon>
        <taxon>Rhynchophorus</taxon>
    </lineage>
</organism>
<dbReference type="AlphaFoldDB" id="A0A834I8F8"/>
<evidence type="ECO:0000313" key="3">
    <source>
        <dbReference type="Proteomes" id="UP000625711"/>
    </source>
</evidence>
<reference evidence="2" key="1">
    <citation type="submission" date="2020-08" db="EMBL/GenBank/DDBJ databases">
        <title>Genome sequencing and assembly of the red palm weevil Rhynchophorus ferrugineus.</title>
        <authorList>
            <person name="Dias G.B."/>
            <person name="Bergman C.M."/>
            <person name="Manee M."/>
        </authorList>
    </citation>
    <scope>NUCLEOTIDE SEQUENCE</scope>
    <source>
        <strain evidence="2">AA-2017</strain>
        <tissue evidence="2">Whole larva</tissue>
    </source>
</reference>
<proteinExistence type="predicted"/>
<sequence>MGAAGQAEKGVVALAPSVFNGMCSGPRYLPSTAAEGRYVPTPKKPGPGIKARDRVVQMYHSPGREGIPRALSRRGPDARACRPPDHQSSPTYPPRQGPSGPWRNTRNTPIIKTYQRLTYLHIITHKPLLFLVPQQHTCT</sequence>
<feature type="compositionally biased region" description="Basic and acidic residues" evidence="1">
    <location>
        <begin position="74"/>
        <end position="85"/>
    </location>
</feature>
<gene>
    <name evidence="2" type="ORF">GWI33_017861</name>
</gene>
<evidence type="ECO:0000256" key="1">
    <source>
        <dbReference type="SAM" id="MobiDB-lite"/>
    </source>
</evidence>
<keyword evidence="3" id="KW-1185">Reference proteome</keyword>
<evidence type="ECO:0000313" key="2">
    <source>
        <dbReference type="EMBL" id="KAF7269112.1"/>
    </source>
</evidence>
<comment type="caution">
    <text evidence="2">The sequence shown here is derived from an EMBL/GenBank/DDBJ whole genome shotgun (WGS) entry which is preliminary data.</text>
</comment>
<accession>A0A834I8F8</accession>
<dbReference type="Proteomes" id="UP000625711">
    <property type="component" value="Unassembled WGS sequence"/>
</dbReference>
<feature type="region of interest" description="Disordered" evidence="1">
    <location>
        <begin position="30"/>
        <end position="107"/>
    </location>
</feature>